<evidence type="ECO:0000313" key="4">
    <source>
        <dbReference type="EMBL" id="EPX59363.1"/>
    </source>
</evidence>
<reference evidence="4" key="1">
    <citation type="submission" date="2013-05" db="EMBL/GenBank/DDBJ databases">
        <title>Genome assembly of Cystobacter fuscus DSM 2262.</title>
        <authorList>
            <person name="Sharma G."/>
            <person name="Khatri I."/>
            <person name="Kaur C."/>
            <person name="Mayilraj S."/>
            <person name="Subramanian S."/>
        </authorList>
    </citation>
    <scope>NUCLEOTIDE SEQUENCE [LARGE SCALE GENOMIC DNA]</scope>
    <source>
        <strain evidence="4">DSM 2262</strain>
    </source>
</reference>
<dbReference type="EMBL" id="ANAH02000017">
    <property type="protein sequence ID" value="EPX59363.1"/>
    <property type="molecule type" value="Genomic_DNA"/>
</dbReference>
<gene>
    <name evidence="4" type="ORF">D187_002853</name>
</gene>
<feature type="signal peptide" evidence="3">
    <location>
        <begin position="1"/>
        <end position="28"/>
    </location>
</feature>
<evidence type="ECO:0000256" key="1">
    <source>
        <dbReference type="SAM" id="MobiDB-lite"/>
    </source>
</evidence>
<evidence type="ECO:0000313" key="5">
    <source>
        <dbReference type="Proteomes" id="UP000011682"/>
    </source>
</evidence>
<name>S9QRV6_CYSF2</name>
<accession>S9QRV6</accession>
<comment type="caution">
    <text evidence="4">The sequence shown here is derived from an EMBL/GenBank/DDBJ whole genome shotgun (WGS) entry which is preliminary data.</text>
</comment>
<sequence length="229" mass="24783">MKGHFDQSTVLRVGVLALTLMFPFSVHAAAPKAPAKATTVQSPIAEVNRLYEDLEYEQALEQIQRARKGTLTEDEQVTLQLYEGIIVCEMGKLEQGGQIFESALRTRSTAQLPIRVAPKVAKLFEATKTKVTEELATASKARADAPLAPSLTPNMQDPKASPLSVQAQPGGPRALTQRWYFWAGVGVVAAVAVGSIVWATSSRPFNPNELCDGVCDDVIGNQHPVGIRF</sequence>
<proteinExistence type="predicted"/>
<protein>
    <recommendedName>
        <fullName evidence="6">Tetratricopeptide repeat domain protein</fullName>
    </recommendedName>
</protein>
<evidence type="ECO:0008006" key="6">
    <source>
        <dbReference type="Google" id="ProtNLM"/>
    </source>
</evidence>
<keyword evidence="5" id="KW-1185">Reference proteome</keyword>
<keyword evidence="2" id="KW-0472">Membrane</keyword>
<dbReference type="AlphaFoldDB" id="S9QRV6"/>
<dbReference type="OrthoDB" id="5525812at2"/>
<keyword evidence="2" id="KW-1133">Transmembrane helix</keyword>
<keyword evidence="3" id="KW-0732">Signal</keyword>
<feature type="region of interest" description="Disordered" evidence="1">
    <location>
        <begin position="145"/>
        <end position="168"/>
    </location>
</feature>
<organism evidence="4 5">
    <name type="scientific">Cystobacter fuscus (strain ATCC 25194 / DSM 2262 / NBRC 100088 / M29)</name>
    <dbReference type="NCBI Taxonomy" id="1242864"/>
    <lineage>
        <taxon>Bacteria</taxon>
        <taxon>Pseudomonadati</taxon>
        <taxon>Myxococcota</taxon>
        <taxon>Myxococcia</taxon>
        <taxon>Myxococcales</taxon>
        <taxon>Cystobacterineae</taxon>
        <taxon>Archangiaceae</taxon>
        <taxon>Cystobacter</taxon>
    </lineage>
</organism>
<dbReference type="RefSeq" id="WP_002628893.1">
    <property type="nucleotide sequence ID" value="NZ_ANAH02000017.1"/>
</dbReference>
<dbReference type="Proteomes" id="UP000011682">
    <property type="component" value="Unassembled WGS sequence"/>
</dbReference>
<dbReference type="eggNOG" id="COG0457">
    <property type="taxonomic scope" value="Bacteria"/>
</dbReference>
<evidence type="ECO:0000256" key="3">
    <source>
        <dbReference type="SAM" id="SignalP"/>
    </source>
</evidence>
<feature type="chain" id="PRO_5004555313" description="Tetratricopeptide repeat domain protein" evidence="3">
    <location>
        <begin position="29"/>
        <end position="229"/>
    </location>
</feature>
<keyword evidence="2" id="KW-0812">Transmembrane</keyword>
<evidence type="ECO:0000256" key="2">
    <source>
        <dbReference type="SAM" id="Phobius"/>
    </source>
</evidence>
<feature type="transmembrane region" description="Helical" evidence="2">
    <location>
        <begin position="179"/>
        <end position="199"/>
    </location>
</feature>